<dbReference type="PANTHER" id="PTHR34949">
    <property type="entry name" value="OS05G0443700 PROTEIN"/>
    <property type="match status" value="1"/>
</dbReference>
<dbReference type="GO" id="GO:0048193">
    <property type="term" value="P:Golgi vesicle transport"/>
    <property type="evidence" value="ECO:0007669"/>
    <property type="project" value="InterPro"/>
</dbReference>
<comment type="subcellular location">
    <subcellularLocation>
        <location evidence="2">Endomembrane system</location>
        <topology evidence="2">Single-pass type IV membrane protein</topology>
    </subcellularLocation>
</comment>
<keyword evidence="3" id="KW-1133">Transmembrane helix</keyword>
<dbReference type="GO" id="GO:0015031">
    <property type="term" value="P:protein transport"/>
    <property type="evidence" value="ECO:0007669"/>
    <property type="project" value="UniProtKB-KW"/>
</dbReference>
<dbReference type="InterPro" id="IPR010989">
    <property type="entry name" value="SNARE"/>
</dbReference>
<evidence type="ECO:0000259" key="4">
    <source>
        <dbReference type="Pfam" id="PF09177"/>
    </source>
</evidence>
<dbReference type="GO" id="GO:0016020">
    <property type="term" value="C:membrane"/>
    <property type="evidence" value="ECO:0007669"/>
    <property type="project" value="InterPro"/>
</dbReference>
<evidence type="ECO:0000256" key="2">
    <source>
        <dbReference type="ARBA" id="ARBA00046280"/>
    </source>
</evidence>
<dbReference type="Gene3D" id="1.20.58.90">
    <property type="match status" value="1"/>
</dbReference>
<dbReference type="AlphaFoldDB" id="A0A1D1XS93"/>
<name>A0A1D1XS93_9ARAE</name>
<dbReference type="PANTHER" id="PTHR34949:SF2">
    <property type="entry name" value="OS05G0443700 PROTEIN"/>
    <property type="match status" value="1"/>
</dbReference>
<dbReference type="EMBL" id="GDJX01022695">
    <property type="protein sequence ID" value="JAT45241.1"/>
    <property type="molecule type" value="Transcribed_RNA"/>
</dbReference>
<gene>
    <name evidence="5" type="primary">SYP61_6</name>
    <name evidence="5" type="ORF">g.50518</name>
</gene>
<keyword evidence="3" id="KW-0472">Membrane</keyword>
<dbReference type="Pfam" id="PF09177">
    <property type="entry name" value="STX6_10_61_N"/>
    <property type="match status" value="1"/>
</dbReference>
<protein>
    <submittedName>
        <fullName evidence="5">Syntaxin-61</fullName>
    </submittedName>
</protein>
<evidence type="ECO:0000256" key="3">
    <source>
        <dbReference type="SAM" id="Phobius"/>
    </source>
</evidence>
<dbReference type="SUPFAM" id="SSF47661">
    <property type="entry name" value="t-snare proteins"/>
    <property type="match status" value="1"/>
</dbReference>
<evidence type="ECO:0000256" key="1">
    <source>
        <dbReference type="ARBA" id="ARBA00022927"/>
    </source>
</evidence>
<keyword evidence="1" id="KW-0813">Transport</keyword>
<keyword evidence="3" id="KW-0812">Transmembrane</keyword>
<dbReference type="CDD" id="cd21442">
    <property type="entry name" value="SNARE_NTD_STX6-like"/>
    <property type="match status" value="1"/>
</dbReference>
<evidence type="ECO:0000313" key="5">
    <source>
        <dbReference type="EMBL" id="JAT45241.1"/>
    </source>
</evidence>
<dbReference type="InterPro" id="IPR015260">
    <property type="entry name" value="Syntaxin-6/10/61_N"/>
</dbReference>
<reference evidence="5" key="1">
    <citation type="submission" date="2015-07" db="EMBL/GenBank/DDBJ databases">
        <title>Transcriptome Assembly of Anthurium amnicola.</title>
        <authorList>
            <person name="Suzuki J."/>
        </authorList>
    </citation>
    <scope>NUCLEOTIDE SEQUENCE</scope>
</reference>
<feature type="domain" description="Syntaxin 6/10/61 N-terminal" evidence="4">
    <location>
        <begin position="11"/>
        <end position="109"/>
    </location>
</feature>
<sequence length="389" mass="44891">MAGSSMGWESDPLFPAAEVVQDSADRMDSLYRLLMHEWNLVHEESKDSKLLSSIQYHKRDLVTAVETTKWQLEDFERAVDFAALSDETGSRENAISTHRQFINAIREQIVLVDKCLEEISFGDSNRSMQWTNLNEPDAVGLSFFLSGSDFMDHQVHYNSENSIMNRFFNSTGSTGEIIELEPEEIHLQVNDVRHLNINSNSSKDITLWESGLNHLEDPGLESSVFPQEGIRENGCNATDDVVIYNTDAGKSRMKYLFSRNRIIGNLLRHLHYFWFSNKYRFSRNFMKRRKDGELTDDILVDIDECKKNISSAEQSKQARMDLTFGFDICQRLNFRGLRSPMQVCKWLEALPRRFYQSSSLFQHITFHMWSAIVVLVTVAILGLLVLSFI</sequence>
<feature type="transmembrane region" description="Helical" evidence="3">
    <location>
        <begin position="366"/>
        <end position="388"/>
    </location>
</feature>
<keyword evidence="1" id="KW-0653">Protein transport</keyword>
<accession>A0A1D1XS93</accession>
<dbReference type="GO" id="GO:0012505">
    <property type="term" value="C:endomembrane system"/>
    <property type="evidence" value="ECO:0007669"/>
    <property type="project" value="UniProtKB-SubCell"/>
</dbReference>
<proteinExistence type="predicted"/>
<organism evidence="5">
    <name type="scientific">Anthurium amnicola</name>
    <dbReference type="NCBI Taxonomy" id="1678845"/>
    <lineage>
        <taxon>Eukaryota</taxon>
        <taxon>Viridiplantae</taxon>
        <taxon>Streptophyta</taxon>
        <taxon>Embryophyta</taxon>
        <taxon>Tracheophyta</taxon>
        <taxon>Spermatophyta</taxon>
        <taxon>Magnoliopsida</taxon>
        <taxon>Liliopsida</taxon>
        <taxon>Araceae</taxon>
        <taxon>Pothoideae</taxon>
        <taxon>Potheae</taxon>
        <taxon>Anthurium</taxon>
    </lineage>
</organism>